<sequence length="111" mass="13128">MQRSLRRVAHLTCQEDQITESSSSIKQIDFMQARHRRPYDRVCKEDKKEWIGAEKLVYKAKGYEDDWNIISVKCHRPKRYLGKEHFMLWVGISEQVVVDHKKTGLLIQGTP</sequence>
<evidence type="ECO:0000313" key="1">
    <source>
        <dbReference type="EMBL" id="EHY57426.1"/>
    </source>
</evidence>
<dbReference type="EMBL" id="JH226133">
    <property type="protein sequence ID" value="EHY57426.1"/>
    <property type="molecule type" value="Genomic_DNA"/>
</dbReference>
<organism evidence="1 2">
    <name type="scientific">Exophiala dermatitidis (strain ATCC 34100 / CBS 525.76 / NIH/UT8656)</name>
    <name type="common">Black yeast</name>
    <name type="synonym">Wangiella dermatitidis</name>
    <dbReference type="NCBI Taxonomy" id="858893"/>
    <lineage>
        <taxon>Eukaryota</taxon>
        <taxon>Fungi</taxon>
        <taxon>Dikarya</taxon>
        <taxon>Ascomycota</taxon>
        <taxon>Pezizomycotina</taxon>
        <taxon>Eurotiomycetes</taxon>
        <taxon>Chaetothyriomycetidae</taxon>
        <taxon>Chaetothyriales</taxon>
        <taxon>Herpotrichiellaceae</taxon>
        <taxon>Exophiala</taxon>
    </lineage>
</organism>
<dbReference type="AlphaFoldDB" id="H6BXT6"/>
<accession>H6BXT6</accession>
<dbReference type="InParanoid" id="H6BXT6"/>
<evidence type="ECO:0000313" key="2">
    <source>
        <dbReference type="Proteomes" id="UP000007304"/>
    </source>
</evidence>
<gene>
    <name evidence="1" type="ORF">HMPREF1120_05462</name>
</gene>
<dbReference type="RefSeq" id="XP_009157887.1">
    <property type="nucleotide sequence ID" value="XM_009159639.1"/>
</dbReference>
<dbReference type="VEuPathDB" id="FungiDB:HMPREF1120_05462"/>
<proteinExistence type="predicted"/>
<name>H6BXT6_EXODN</name>
<dbReference type="Proteomes" id="UP000007304">
    <property type="component" value="Unassembled WGS sequence"/>
</dbReference>
<protein>
    <submittedName>
        <fullName evidence="1">Uncharacterized protein</fullName>
    </submittedName>
</protein>
<dbReference type="GeneID" id="20310101"/>
<reference evidence="1" key="1">
    <citation type="submission" date="2011-07" db="EMBL/GenBank/DDBJ databases">
        <title>The Genome Sequence of Exophiala (Wangiella) dermatitidis NIH/UT8656.</title>
        <authorList>
            <consortium name="The Broad Institute Genome Sequencing Platform"/>
            <person name="Cuomo C."/>
            <person name="Wang Z."/>
            <person name="Hunicke-Smith S."/>
            <person name="Szanislo P.J."/>
            <person name="Earl A."/>
            <person name="Young S.K."/>
            <person name="Zeng Q."/>
            <person name="Gargeya S."/>
            <person name="Fitzgerald M."/>
            <person name="Haas B."/>
            <person name="Abouelleil A."/>
            <person name="Alvarado L."/>
            <person name="Arachchi H.M."/>
            <person name="Berlin A."/>
            <person name="Brown A."/>
            <person name="Chapman S.B."/>
            <person name="Chen Z."/>
            <person name="Dunbar C."/>
            <person name="Freedman E."/>
            <person name="Gearin G."/>
            <person name="Gellesch M."/>
            <person name="Goldberg J."/>
            <person name="Griggs A."/>
            <person name="Gujja S."/>
            <person name="Heiman D."/>
            <person name="Howarth C."/>
            <person name="Larson L."/>
            <person name="Lui A."/>
            <person name="MacDonald P.J.P."/>
            <person name="Montmayeur A."/>
            <person name="Murphy C."/>
            <person name="Neiman D."/>
            <person name="Pearson M."/>
            <person name="Priest M."/>
            <person name="Roberts A."/>
            <person name="Saif S."/>
            <person name="Shea T."/>
            <person name="Shenoy N."/>
            <person name="Sisk P."/>
            <person name="Stolte C."/>
            <person name="Sykes S."/>
            <person name="Wortman J."/>
            <person name="Nusbaum C."/>
            <person name="Birren B."/>
        </authorList>
    </citation>
    <scope>NUCLEOTIDE SEQUENCE</scope>
    <source>
        <strain evidence="1">NIH/UT8656</strain>
    </source>
</reference>
<keyword evidence="2" id="KW-1185">Reference proteome</keyword>
<dbReference type="HOGENOM" id="CLU_2158379_0_0_1"/>